<dbReference type="CDD" id="cd00054">
    <property type="entry name" value="EGF_CA"/>
    <property type="match status" value="1"/>
</dbReference>
<keyword evidence="10" id="KW-1185">Reference proteome</keyword>
<reference evidence="11" key="1">
    <citation type="submission" date="2019-12" db="UniProtKB">
        <authorList>
            <consortium name="WormBaseParasite"/>
        </authorList>
    </citation>
    <scope>IDENTIFICATION</scope>
</reference>
<dbReference type="InterPro" id="IPR000742">
    <property type="entry name" value="EGF"/>
</dbReference>
<dbReference type="GO" id="GO:0005886">
    <property type="term" value="C:plasma membrane"/>
    <property type="evidence" value="ECO:0007669"/>
    <property type="project" value="TreeGrafter"/>
</dbReference>
<accession>A0A5S6QXF6</accession>
<dbReference type="STRING" id="70415.A0A5S6QXF6"/>
<proteinExistence type="predicted"/>
<evidence type="ECO:0000256" key="8">
    <source>
        <dbReference type="SAM" id="SignalP"/>
    </source>
</evidence>
<dbReference type="GO" id="GO:0007157">
    <property type="term" value="P:heterophilic cell-cell adhesion via plasma membrane cell adhesion molecules"/>
    <property type="evidence" value="ECO:0007669"/>
    <property type="project" value="TreeGrafter"/>
</dbReference>
<evidence type="ECO:0000256" key="1">
    <source>
        <dbReference type="ARBA" id="ARBA00022536"/>
    </source>
</evidence>
<keyword evidence="4 5" id="KW-1015">Disulfide bond</keyword>
<evidence type="ECO:0000313" key="11">
    <source>
        <dbReference type="WBParaSite" id="TMUE_3000011789.1"/>
    </source>
</evidence>
<dbReference type="GO" id="GO:0045197">
    <property type="term" value="P:establishment or maintenance of epithelial cell apical/basal polarity"/>
    <property type="evidence" value="ECO:0007669"/>
    <property type="project" value="TreeGrafter"/>
</dbReference>
<feature type="signal peptide" evidence="8">
    <location>
        <begin position="1"/>
        <end position="21"/>
    </location>
</feature>
<dbReference type="GO" id="GO:0005509">
    <property type="term" value="F:calcium ion binding"/>
    <property type="evidence" value="ECO:0007669"/>
    <property type="project" value="InterPro"/>
</dbReference>
<dbReference type="InterPro" id="IPR051022">
    <property type="entry name" value="Notch_Cell-Fate_Det"/>
</dbReference>
<feature type="compositionally biased region" description="Polar residues" evidence="6">
    <location>
        <begin position="585"/>
        <end position="595"/>
    </location>
</feature>
<evidence type="ECO:0000256" key="7">
    <source>
        <dbReference type="SAM" id="Phobius"/>
    </source>
</evidence>
<keyword evidence="7" id="KW-0812">Transmembrane</keyword>
<dbReference type="PROSITE" id="PS00022">
    <property type="entry name" value="EGF_1"/>
    <property type="match status" value="3"/>
</dbReference>
<evidence type="ECO:0000256" key="4">
    <source>
        <dbReference type="ARBA" id="ARBA00023157"/>
    </source>
</evidence>
<feature type="disulfide bond" evidence="5">
    <location>
        <begin position="484"/>
        <end position="493"/>
    </location>
</feature>
<feature type="domain" description="EGF-like" evidence="9">
    <location>
        <begin position="376"/>
        <end position="411"/>
    </location>
</feature>
<dbReference type="WBParaSite" id="TMUE_3000011789.1">
    <property type="protein sequence ID" value="TMUE_3000011789.1"/>
    <property type="gene ID" value="WBGene00294708"/>
</dbReference>
<feature type="domain" description="EGF-like" evidence="9">
    <location>
        <begin position="413"/>
        <end position="454"/>
    </location>
</feature>
<feature type="disulfide bond" evidence="5">
    <location>
        <begin position="401"/>
        <end position="410"/>
    </location>
</feature>
<dbReference type="PROSITE" id="PS50026">
    <property type="entry name" value="EGF_3"/>
    <property type="match status" value="3"/>
</dbReference>
<evidence type="ECO:0000259" key="9">
    <source>
        <dbReference type="PROSITE" id="PS50026"/>
    </source>
</evidence>
<dbReference type="Proteomes" id="UP000046395">
    <property type="component" value="Unassembled WGS sequence"/>
</dbReference>
<keyword evidence="7" id="KW-1133">Transmembrane helix</keyword>
<comment type="caution">
    <text evidence="5">Lacks conserved residue(s) required for the propagation of feature annotation.</text>
</comment>
<feature type="region of interest" description="Disordered" evidence="6">
    <location>
        <begin position="574"/>
        <end position="606"/>
    </location>
</feature>
<feature type="disulfide bond" evidence="5">
    <location>
        <begin position="444"/>
        <end position="453"/>
    </location>
</feature>
<dbReference type="PANTHER" id="PTHR24049:SF22">
    <property type="entry name" value="DROSOPHILA CRUMBS HOMOLOG"/>
    <property type="match status" value="1"/>
</dbReference>
<dbReference type="PROSITE" id="PS01186">
    <property type="entry name" value="EGF_2"/>
    <property type="match status" value="2"/>
</dbReference>
<dbReference type="Pfam" id="PF00008">
    <property type="entry name" value="EGF"/>
    <property type="match status" value="1"/>
</dbReference>
<dbReference type="Gene3D" id="2.10.25.10">
    <property type="entry name" value="Laminin"/>
    <property type="match status" value="4"/>
</dbReference>
<feature type="disulfide bond" evidence="5">
    <location>
        <begin position="380"/>
        <end position="390"/>
    </location>
</feature>
<dbReference type="SUPFAM" id="SSF57196">
    <property type="entry name" value="EGF/Laminin"/>
    <property type="match status" value="2"/>
</dbReference>
<feature type="transmembrane region" description="Helical" evidence="7">
    <location>
        <begin position="515"/>
        <end position="535"/>
    </location>
</feature>
<keyword evidence="2 8" id="KW-0732">Signal</keyword>
<feature type="chain" id="PRO_5024279614" evidence="8">
    <location>
        <begin position="22"/>
        <end position="606"/>
    </location>
</feature>
<dbReference type="InterPro" id="IPR001881">
    <property type="entry name" value="EGF-like_Ca-bd_dom"/>
</dbReference>
<dbReference type="PANTHER" id="PTHR24049">
    <property type="entry name" value="CRUMBS FAMILY MEMBER"/>
    <property type="match status" value="1"/>
</dbReference>
<evidence type="ECO:0000313" key="10">
    <source>
        <dbReference type="Proteomes" id="UP000046395"/>
    </source>
</evidence>
<feature type="disulfide bond" evidence="5">
    <location>
        <begin position="465"/>
        <end position="482"/>
    </location>
</feature>
<keyword evidence="1 5" id="KW-0245">EGF-like domain</keyword>
<dbReference type="SMART" id="SM00179">
    <property type="entry name" value="EGF_CA"/>
    <property type="match status" value="1"/>
</dbReference>
<keyword evidence="7" id="KW-0472">Membrane</keyword>
<protein>
    <submittedName>
        <fullName evidence="11">EGF-like domain-containing protein</fullName>
    </submittedName>
</protein>
<dbReference type="SMART" id="SM00181">
    <property type="entry name" value="EGF"/>
    <property type="match status" value="4"/>
</dbReference>
<name>A0A5S6QXF6_TRIMR</name>
<evidence type="ECO:0000256" key="6">
    <source>
        <dbReference type="SAM" id="MobiDB-lite"/>
    </source>
</evidence>
<organism evidence="10 11">
    <name type="scientific">Trichuris muris</name>
    <name type="common">Mouse whipworm</name>
    <dbReference type="NCBI Taxonomy" id="70415"/>
    <lineage>
        <taxon>Eukaryota</taxon>
        <taxon>Metazoa</taxon>
        <taxon>Ecdysozoa</taxon>
        <taxon>Nematoda</taxon>
        <taxon>Enoplea</taxon>
        <taxon>Dorylaimia</taxon>
        <taxon>Trichinellida</taxon>
        <taxon>Trichuridae</taxon>
        <taxon>Trichuris</taxon>
    </lineage>
</organism>
<dbReference type="GO" id="GO:0032991">
    <property type="term" value="C:protein-containing complex"/>
    <property type="evidence" value="ECO:0007669"/>
    <property type="project" value="TreeGrafter"/>
</dbReference>
<feature type="domain" description="EGF-like" evidence="9">
    <location>
        <begin position="456"/>
        <end position="494"/>
    </location>
</feature>
<dbReference type="AlphaFoldDB" id="A0A5S6QXF6"/>
<keyword evidence="3" id="KW-0677">Repeat</keyword>
<sequence>MLLPLLHIAIICTRLTSVVLSLDDRCPEATGSIGYRDGGECTTFARTDFYVDNVRRIYAIIDEFCEDKYKNGYRYGFMWRSQINHNSEWREKINTIECFGNYFFVGSSGYDCWYVWYYFGYHCSGTVYYVIRGNSWQSGTYRHKKNLISSFTPHGSDAPLDSFEYPHYRRMFFDDNSFPLCATYSMSASGYSFHTLVNCAASYSGSLYGKDLYVACRHSPYKNCLWEKETNCHYDEKDGKWYKFVVKVTRYGESPYGAPCPTEEPESHKVPCAAACKGNWGEWSKEPSEAHLRCDQIIVYRYRPADTNYPPCNKTDVTCCPAMKVITYPDKCIDFAFNTTINLKKEGCKNNGTLGTDSHGHYMCVCTDQYIGVQCEIDVCKDHCQNTGTCIAGMGKPHCFCPKGFTGKQCETATKACGELGECINGGKCEQAVVNTVKVSICKCPEEFGGSSCEKAVEKCEPTSCNLNGVCKENEDYGTIQCMCYEGFEGVHCETKDGKSVALSFEPTTTNVMNLALGLLLGFLLLTLFCGGAAVHHHRRRRRRRGHGMSSSSSYSSYLSSHASSFSTAISRTFTRQSKRAKTKNAGTRPQSMVSSKAVGISKRAH</sequence>
<evidence type="ECO:0000256" key="2">
    <source>
        <dbReference type="ARBA" id="ARBA00022729"/>
    </source>
</evidence>
<evidence type="ECO:0000256" key="5">
    <source>
        <dbReference type="PROSITE-ProRule" id="PRU00076"/>
    </source>
</evidence>
<evidence type="ECO:0000256" key="3">
    <source>
        <dbReference type="ARBA" id="ARBA00022737"/>
    </source>
</evidence>